<dbReference type="EMBL" id="OZ034819">
    <property type="protein sequence ID" value="CAL1393738.1"/>
    <property type="molecule type" value="Genomic_DNA"/>
</dbReference>
<name>A0AAV2F656_9ROSI</name>
<evidence type="ECO:0000313" key="1">
    <source>
        <dbReference type="EMBL" id="CAL1393738.1"/>
    </source>
</evidence>
<evidence type="ECO:0000313" key="2">
    <source>
        <dbReference type="Proteomes" id="UP001497516"/>
    </source>
</evidence>
<keyword evidence="2" id="KW-1185">Reference proteome</keyword>
<evidence type="ECO:0008006" key="3">
    <source>
        <dbReference type="Google" id="ProtNLM"/>
    </source>
</evidence>
<dbReference type="AlphaFoldDB" id="A0AAV2F656"/>
<accession>A0AAV2F656</accession>
<reference evidence="1 2" key="1">
    <citation type="submission" date="2024-04" db="EMBL/GenBank/DDBJ databases">
        <authorList>
            <person name="Fracassetti M."/>
        </authorList>
    </citation>
    <scope>NUCLEOTIDE SEQUENCE [LARGE SCALE GENOMIC DNA]</scope>
</reference>
<organism evidence="1 2">
    <name type="scientific">Linum trigynum</name>
    <dbReference type="NCBI Taxonomy" id="586398"/>
    <lineage>
        <taxon>Eukaryota</taxon>
        <taxon>Viridiplantae</taxon>
        <taxon>Streptophyta</taxon>
        <taxon>Embryophyta</taxon>
        <taxon>Tracheophyta</taxon>
        <taxon>Spermatophyta</taxon>
        <taxon>Magnoliopsida</taxon>
        <taxon>eudicotyledons</taxon>
        <taxon>Gunneridae</taxon>
        <taxon>Pentapetalae</taxon>
        <taxon>rosids</taxon>
        <taxon>fabids</taxon>
        <taxon>Malpighiales</taxon>
        <taxon>Linaceae</taxon>
        <taxon>Linum</taxon>
    </lineage>
</organism>
<protein>
    <recommendedName>
        <fullName evidence="3">DDE Tnp4 domain-containing protein</fullName>
    </recommendedName>
</protein>
<gene>
    <name evidence="1" type="ORF">LTRI10_LOCUS34292</name>
</gene>
<proteinExistence type="predicted"/>
<dbReference type="Proteomes" id="UP001497516">
    <property type="component" value="Chromosome 6"/>
</dbReference>
<sequence length="182" mass="21484">MDRRMFRKLCQLLVSEGGLKRYDDVAMERWVLRAILRLHPPLLRRPEAIPENCNDDKWKHFKGCLGALDGTHVKLRVRVEDKPRYQDCEGHISMKVFGVCNPNLEFTYCLAALRNESTTWWMSEQGVDKFERDYKDKEPDQHPSSVVEEIDLVSEISRAQLWSQFRDSKAIDMWENINSRNI</sequence>